<gene>
    <name evidence="1" type="ORF">LCGC14_2589790</name>
</gene>
<evidence type="ECO:0000313" key="1">
    <source>
        <dbReference type="EMBL" id="KKL07064.1"/>
    </source>
</evidence>
<evidence type="ECO:0008006" key="2">
    <source>
        <dbReference type="Google" id="ProtNLM"/>
    </source>
</evidence>
<comment type="caution">
    <text evidence="1">The sequence shown here is derived from an EMBL/GenBank/DDBJ whole genome shotgun (WGS) entry which is preliminary data.</text>
</comment>
<protein>
    <recommendedName>
        <fullName evidence="2">Glycosyl transferase family 1 domain-containing protein</fullName>
    </recommendedName>
</protein>
<dbReference type="AlphaFoldDB" id="A0A0F9ABY0"/>
<feature type="non-terminal residue" evidence="1">
    <location>
        <position position="1"/>
    </location>
</feature>
<dbReference type="EMBL" id="LAZR01043446">
    <property type="protein sequence ID" value="KKL07064.1"/>
    <property type="molecule type" value="Genomic_DNA"/>
</dbReference>
<reference evidence="1" key="1">
    <citation type="journal article" date="2015" name="Nature">
        <title>Complex archaea that bridge the gap between prokaryotes and eukaryotes.</title>
        <authorList>
            <person name="Spang A."/>
            <person name="Saw J.H."/>
            <person name="Jorgensen S.L."/>
            <person name="Zaremba-Niedzwiedzka K."/>
            <person name="Martijn J."/>
            <person name="Lind A.E."/>
            <person name="van Eijk R."/>
            <person name="Schleper C."/>
            <person name="Guy L."/>
            <person name="Ettema T.J."/>
        </authorList>
    </citation>
    <scope>NUCLEOTIDE SEQUENCE</scope>
</reference>
<proteinExistence type="predicted"/>
<dbReference type="Gene3D" id="3.40.50.450">
    <property type="match status" value="1"/>
</dbReference>
<accession>A0A0F9ABY0</accession>
<sequence length="73" mass="7831">ALVLAHYHPSSFGTNLEVGYKLAFNKPVVMWGEGLVKATSAMLRHPDIIGFDGLEEALAWVALELLGPGSRAP</sequence>
<name>A0A0F9ABY0_9ZZZZ</name>
<organism evidence="1">
    <name type="scientific">marine sediment metagenome</name>
    <dbReference type="NCBI Taxonomy" id="412755"/>
    <lineage>
        <taxon>unclassified sequences</taxon>
        <taxon>metagenomes</taxon>
        <taxon>ecological metagenomes</taxon>
    </lineage>
</organism>